<name>A0A5C3LU27_9AGAR</name>
<protein>
    <submittedName>
        <fullName evidence="1">Uncharacterized protein</fullName>
    </submittedName>
</protein>
<dbReference type="EMBL" id="ML213612">
    <property type="protein sequence ID" value="TFK36699.1"/>
    <property type="molecule type" value="Genomic_DNA"/>
</dbReference>
<reference evidence="1 2" key="1">
    <citation type="journal article" date="2019" name="Nat. Ecol. Evol.">
        <title>Megaphylogeny resolves global patterns of mushroom evolution.</title>
        <authorList>
            <person name="Varga T."/>
            <person name="Krizsan K."/>
            <person name="Foldi C."/>
            <person name="Dima B."/>
            <person name="Sanchez-Garcia M."/>
            <person name="Sanchez-Ramirez S."/>
            <person name="Szollosi G.J."/>
            <person name="Szarkandi J.G."/>
            <person name="Papp V."/>
            <person name="Albert L."/>
            <person name="Andreopoulos W."/>
            <person name="Angelini C."/>
            <person name="Antonin V."/>
            <person name="Barry K.W."/>
            <person name="Bougher N.L."/>
            <person name="Buchanan P."/>
            <person name="Buyck B."/>
            <person name="Bense V."/>
            <person name="Catcheside P."/>
            <person name="Chovatia M."/>
            <person name="Cooper J."/>
            <person name="Damon W."/>
            <person name="Desjardin D."/>
            <person name="Finy P."/>
            <person name="Geml J."/>
            <person name="Haridas S."/>
            <person name="Hughes K."/>
            <person name="Justo A."/>
            <person name="Karasinski D."/>
            <person name="Kautmanova I."/>
            <person name="Kiss B."/>
            <person name="Kocsube S."/>
            <person name="Kotiranta H."/>
            <person name="LaButti K.M."/>
            <person name="Lechner B.E."/>
            <person name="Liimatainen K."/>
            <person name="Lipzen A."/>
            <person name="Lukacs Z."/>
            <person name="Mihaltcheva S."/>
            <person name="Morgado L.N."/>
            <person name="Niskanen T."/>
            <person name="Noordeloos M.E."/>
            <person name="Ohm R.A."/>
            <person name="Ortiz-Santana B."/>
            <person name="Ovrebo C."/>
            <person name="Racz N."/>
            <person name="Riley R."/>
            <person name="Savchenko A."/>
            <person name="Shiryaev A."/>
            <person name="Soop K."/>
            <person name="Spirin V."/>
            <person name="Szebenyi C."/>
            <person name="Tomsovsky M."/>
            <person name="Tulloss R.E."/>
            <person name="Uehling J."/>
            <person name="Grigoriev I.V."/>
            <person name="Vagvolgyi C."/>
            <person name="Papp T."/>
            <person name="Martin F.M."/>
            <person name="Miettinen O."/>
            <person name="Hibbett D.S."/>
            <person name="Nagy L.G."/>
        </authorList>
    </citation>
    <scope>NUCLEOTIDE SEQUENCE [LARGE SCALE GENOMIC DNA]</scope>
    <source>
        <strain evidence="1 2">CBS 166.37</strain>
    </source>
</reference>
<keyword evidence="2" id="KW-1185">Reference proteome</keyword>
<accession>A0A5C3LU27</accession>
<sequence>MFDQGTMLYLRSVKTVFKFDVETVPCSDDVPGHREATLNVSRGSVVVPSCYLLSVVFIGVPVTYATLHLSPATFGQPPNRPENFFFGGEANRVSDLD</sequence>
<organism evidence="1 2">
    <name type="scientific">Crucibulum laeve</name>
    <dbReference type="NCBI Taxonomy" id="68775"/>
    <lineage>
        <taxon>Eukaryota</taxon>
        <taxon>Fungi</taxon>
        <taxon>Dikarya</taxon>
        <taxon>Basidiomycota</taxon>
        <taxon>Agaricomycotina</taxon>
        <taxon>Agaricomycetes</taxon>
        <taxon>Agaricomycetidae</taxon>
        <taxon>Agaricales</taxon>
        <taxon>Agaricineae</taxon>
        <taxon>Nidulariaceae</taxon>
        <taxon>Crucibulum</taxon>
    </lineage>
</organism>
<dbReference type="AlphaFoldDB" id="A0A5C3LU27"/>
<evidence type="ECO:0000313" key="1">
    <source>
        <dbReference type="EMBL" id="TFK36699.1"/>
    </source>
</evidence>
<gene>
    <name evidence="1" type="ORF">BDQ12DRAFT_724884</name>
</gene>
<dbReference type="Proteomes" id="UP000308652">
    <property type="component" value="Unassembled WGS sequence"/>
</dbReference>
<proteinExistence type="predicted"/>
<evidence type="ECO:0000313" key="2">
    <source>
        <dbReference type="Proteomes" id="UP000308652"/>
    </source>
</evidence>